<feature type="signal peptide" evidence="1">
    <location>
        <begin position="1"/>
        <end position="31"/>
    </location>
</feature>
<evidence type="ECO:0000313" key="2">
    <source>
        <dbReference type="EMBL" id="GAA5030864.1"/>
    </source>
</evidence>
<dbReference type="Proteomes" id="UP001500427">
    <property type="component" value="Unassembled WGS sequence"/>
</dbReference>
<accession>A0ABP9JHN0</accession>
<protein>
    <submittedName>
        <fullName evidence="2">Uncharacterized protein</fullName>
    </submittedName>
</protein>
<evidence type="ECO:0000313" key="3">
    <source>
        <dbReference type="Proteomes" id="UP001500427"/>
    </source>
</evidence>
<keyword evidence="3" id="KW-1185">Reference proteome</keyword>
<comment type="caution">
    <text evidence="2">The sequence shown here is derived from an EMBL/GenBank/DDBJ whole genome shotgun (WGS) entry which is preliminary data.</text>
</comment>
<proteinExistence type="predicted"/>
<reference evidence="3" key="1">
    <citation type="journal article" date="2019" name="Int. J. Syst. Evol. Microbiol.">
        <title>The Global Catalogue of Microorganisms (GCM) 10K type strain sequencing project: providing services to taxonomists for standard genome sequencing and annotation.</title>
        <authorList>
            <consortium name="The Broad Institute Genomics Platform"/>
            <consortium name="The Broad Institute Genome Sequencing Center for Infectious Disease"/>
            <person name="Wu L."/>
            <person name="Ma J."/>
        </authorList>
    </citation>
    <scope>NUCLEOTIDE SEQUENCE [LARGE SCALE GENOMIC DNA]</scope>
    <source>
        <strain evidence="3">JCM 17687</strain>
    </source>
</reference>
<keyword evidence="1" id="KW-0732">Signal</keyword>
<dbReference type="EMBL" id="BAABIW010000018">
    <property type="protein sequence ID" value="GAA5030864.1"/>
    <property type="molecule type" value="Genomic_DNA"/>
</dbReference>
<feature type="chain" id="PRO_5045552529" evidence="1">
    <location>
        <begin position="32"/>
        <end position="66"/>
    </location>
</feature>
<gene>
    <name evidence="2" type="ORF">GCM10023258_28540</name>
</gene>
<evidence type="ECO:0000256" key="1">
    <source>
        <dbReference type="SAM" id="SignalP"/>
    </source>
</evidence>
<name>A0ABP9JHN0_9MICO</name>
<sequence length="66" mass="7067">MDRVRSALRARVLVVPVALLALLTVTSPASSAPPEARLWCTRDVPCTPGSGGEGWCLYGSQVLRCR</sequence>
<organism evidence="2 3">
    <name type="scientific">Terrabacter aeriphilus</name>
    <dbReference type="NCBI Taxonomy" id="515662"/>
    <lineage>
        <taxon>Bacteria</taxon>
        <taxon>Bacillati</taxon>
        <taxon>Actinomycetota</taxon>
        <taxon>Actinomycetes</taxon>
        <taxon>Micrococcales</taxon>
        <taxon>Intrasporangiaceae</taxon>
        <taxon>Terrabacter</taxon>
    </lineage>
</organism>